<dbReference type="EMBL" id="ML213656">
    <property type="protein sequence ID" value="TFK33074.1"/>
    <property type="molecule type" value="Genomic_DNA"/>
</dbReference>
<proteinExistence type="predicted"/>
<name>A0A5C3LJ01_9AGAR</name>
<dbReference type="Proteomes" id="UP000308652">
    <property type="component" value="Unassembled WGS sequence"/>
</dbReference>
<feature type="transmembrane region" description="Helical" evidence="1">
    <location>
        <begin position="88"/>
        <end position="111"/>
    </location>
</feature>
<organism evidence="2 3">
    <name type="scientific">Crucibulum laeve</name>
    <dbReference type="NCBI Taxonomy" id="68775"/>
    <lineage>
        <taxon>Eukaryota</taxon>
        <taxon>Fungi</taxon>
        <taxon>Dikarya</taxon>
        <taxon>Basidiomycota</taxon>
        <taxon>Agaricomycotina</taxon>
        <taxon>Agaricomycetes</taxon>
        <taxon>Agaricomycetidae</taxon>
        <taxon>Agaricales</taxon>
        <taxon>Agaricineae</taxon>
        <taxon>Nidulariaceae</taxon>
        <taxon>Crucibulum</taxon>
    </lineage>
</organism>
<sequence>MGYTAGIRRVGYKRTAESEEDEEYCHFPPSSAAVQLTSPFYNALIILPLSPILAHCSEPIPVAHTQPRLAISPSYPAMRRSQFRPVDVISAVFIWVLLALFVKVPGFQGWIGLRPCMTALDVCAGKRKSRY</sequence>
<evidence type="ECO:0000313" key="3">
    <source>
        <dbReference type="Proteomes" id="UP000308652"/>
    </source>
</evidence>
<keyword evidence="1" id="KW-0472">Membrane</keyword>
<keyword evidence="3" id="KW-1185">Reference proteome</keyword>
<protein>
    <submittedName>
        <fullName evidence="2">Uncharacterized protein</fullName>
    </submittedName>
</protein>
<evidence type="ECO:0000313" key="2">
    <source>
        <dbReference type="EMBL" id="TFK33074.1"/>
    </source>
</evidence>
<accession>A0A5C3LJ01</accession>
<evidence type="ECO:0000256" key="1">
    <source>
        <dbReference type="SAM" id="Phobius"/>
    </source>
</evidence>
<keyword evidence="1" id="KW-0812">Transmembrane</keyword>
<keyword evidence="1" id="KW-1133">Transmembrane helix</keyword>
<dbReference type="AlphaFoldDB" id="A0A5C3LJ01"/>
<gene>
    <name evidence="2" type="ORF">BDQ12DRAFT_691672</name>
</gene>
<reference evidence="2 3" key="1">
    <citation type="journal article" date="2019" name="Nat. Ecol. Evol.">
        <title>Megaphylogeny resolves global patterns of mushroom evolution.</title>
        <authorList>
            <person name="Varga T."/>
            <person name="Krizsan K."/>
            <person name="Foldi C."/>
            <person name="Dima B."/>
            <person name="Sanchez-Garcia M."/>
            <person name="Sanchez-Ramirez S."/>
            <person name="Szollosi G.J."/>
            <person name="Szarkandi J.G."/>
            <person name="Papp V."/>
            <person name="Albert L."/>
            <person name="Andreopoulos W."/>
            <person name="Angelini C."/>
            <person name="Antonin V."/>
            <person name="Barry K.W."/>
            <person name="Bougher N.L."/>
            <person name="Buchanan P."/>
            <person name="Buyck B."/>
            <person name="Bense V."/>
            <person name="Catcheside P."/>
            <person name="Chovatia M."/>
            <person name="Cooper J."/>
            <person name="Damon W."/>
            <person name="Desjardin D."/>
            <person name="Finy P."/>
            <person name="Geml J."/>
            <person name="Haridas S."/>
            <person name="Hughes K."/>
            <person name="Justo A."/>
            <person name="Karasinski D."/>
            <person name="Kautmanova I."/>
            <person name="Kiss B."/>
            <person name="Kocsube S."/>
            <person name="Kotiranta H."/>
            <person name="LaButti K.M."/>
            <person name="Lechner B.E."/>
            <person name="Liimatainen K."/>
            <person name="Lipzen A."/>
            <person name="Lukacs Z."/>
            <person name="Mihaltcheva S."/>
            <person name="Morgado L.N."/>
            <person name="Niskanen T."/>
            <person name="Noordeloos M.E."/>
            <person name="Ohm R.A."/>
            <person name="Ortiz-Santana B."/>
            <person name="Ovrebo C."/>
            <person name="Racz N."/>
            <person name="Riley R."/>
            <person name="Savchenko A."/>
            <person name="Shiryaev A."/>
            <person name="Soop K."/>
            <person name="Spirin V."/>
            <person name="Szebenyi C."/>
            <person name="Tomsovsky M."/>
            <person name="Tulloss R.E."/>
            <person name="Uehling J."/>
            <person name="Grigoriev I.V."/>
            <person name="Vagvolgyi C."/>
            <person name="Papp T."/>
            <person name="Martin F.M."/>
            <person name="Miettinen O."/>
            <person name="Hibbett D.S."/>
            <person name="Nagy L.G."/>
        </authorList>
    </citation>
    <scope>NUCLEOTIDE SEQUENCE [LARGE SCALE GENOMIC DNA]</scope>
    <source>
        <strain evidence="2 3">CBS 166.37</strain>
    </source>
</reference>